<keyword evidence="2" id="KW-1185">Reference proteome</keyword>
<comment type="caution">
    <text evidence="1">The sequence shown here is derived from an EMBL/GenBank/DDBJ whole genome shotgun (WGS) entry which is preliminary data.</text>
</comment>
<dbReference type="InterPro" id="IPR011882">
    <property type="entry name" value="PaaC"/>
</dbReference>
<dbReference type="GO" id="GO:0005829">
    <property type="term" value="C:cytosol"/>
    <property type="evidence" value="ECO:0007669"/>
    <property type="project" value="TreeGrafter"/>
</dbReference>
<dbReference type="PATRIC" id="fig|394096.3.peg.2588"/>
<proteinExistence type="predicted"/>
<dbReference type="OrthoDB" id="9789947at2"/>
<dbReference type="SUPFAM" id="SSF47240">
    <property type="entry name" value="Ferritin-like"/>
    <property type="match status" value="1"/>
</dbReference>
<dbReference type="Pfam" id="PF05138">
    <property type="entry name" value="PaaA_PaaC"/>
    <property type="match status" value="1"/>
</dbReference>
<name>A0A085WPA0_9BACT</name>
<organism evidence="1 2">
    <name type="scientific">Hyalangium minutum</name>
    <dbReference type="NCBI Taxonomy" id="394096"/>
    <lineage>
        <taxon>Bacteria</taxon>
        <taxon>Pseudomonadati</taxon>
        <taxon>Myxococcota</taxon>
        <taxon>Myxococcia</taxon>
        <taxon>Myxococcales</taxon>
        <taxon>Cystobacterineae</taxon>
        <taxon>Archangiaceae</taxon>
        <taxon>Hyalangium</taxon>
    </lineage>
</organism>
<dbReference type="InterPro" id="IPR007814">
    <property type="entry name" value="PaaA_PaaC"/>
</dbReference>
<dbReference type="PANTHER" id="PTHR30458:SF0">
    <property type="entry name" value="1,2-PHENYLACETYL-COA EPOXIDASE, SUBUNIT C"/>
    <property type="match status" value="1"/>
</dbReference>
<dbReference type="GO" id="GO:0010124">
    <property type="term" value="P:phenylacetate catabolic process"/>
    <property type="evidence" value="ECO:0007669"/>
    <property type="project" value="InterPro"/>
</dbReference>
<dbReference type="InterPro" id="IPR012347">
    <property type="entry name" value="Ferritin-like"/>
</dbReference>
<accession>A0A085WPA0</accession>
<dbReference type="Proteomes" id="UP000028725">
    <property type="component" value="Unassembled WGS sequence"/>
</dbReference>
<dbReference type="NCBIfam" id="TIGR02158">
    <property type="entry name" value="PA_CoA_Oxy3"/>
    <property type="match status" value="1"/>
</dbReference>
<dbReference type="InterPro" id="IPR009078">
    <property type="entry name" value="Ferritin-like_SF"/>
</dbReference>
<dbReference type="STRING" id="394096.DB31_6488"/>
<sequence>MRTLEPRVELLLALADDELVLGHRDSEWTGIAPTVEEDVAFSSIAQDEVGHAMALYGLAGQWLGHAADPLVFSREAAGFRHSRLLEEPRGDFAFTIARRFVYELADRLRIQALGKSSQAPLAELARKIHREEVLHFDHAWLWLRKLSAREPGRARVERALQAVLPGAASVLLPLPMEEQLLAEGILPGSWEALWSTWREQLHQHLAQIGFAALADSVLRGSATLDRYGAPSPTFLAMHLDITQVSRLVPGGSW</sequence>
<evidence type="ECO:0000313" key="2">
    <source>
        <dbReference type="Proteomes" id="UP000028725"/>
    </source>
</evidence>
<dbReference type="Gene3D" id="1.20.1260.10">
    <property type="match status" value="1"/>
</dbReference>
<evidence type="ECO:0000313" key="1">
    <source>
        <dbReference type="EMBL" id="KFE69513.1"/>
    </source>
</evidence>
<dbReference type="RefSeq" id="WP_044186776.1">
    <property type="nucleotide sequence ID" value="NZ_JMCB01000004.1"/>
</dbReference>
<dbReference type="InterPro" id="IPR052703">
    <property type="entry name" value="Aromatic_CoA_ox/epox"/>
</dbReference>
<reference evidence="1 2" key="1">
    <citation type="submission" date="2014-04" db="EMBL/GenBank/DDBJ databases">
        <title>Genome assembly of Hyalangium minutum DSM 14724.</title>
        <authorList>
            <person name="Sharma G."/>
            <person name="Subramanian S."/>
        </authorList>
    </citation>
    <scope>NUCLEOTIDE SEQUENCE [LARGE SCALE GENOMIC DNA]</scope>
    <source>
        <strain evidence="1 2">DSM 14724</strain>
    </source>
</reference>
<dbReference type="AlphaFoldDB" id="A0A085WPA0"/>
<dbReference type="EMBL" id="JMCB01000004">
    <property type="protein sequence ID" value="KFE69513.1"/>
    <property type="molecule type" value="Genomic_DNA"/>
</dbReference>
<protein>
    <submittedName>
        <fullName evidence="1">Phenylacetate-CoA oxygenase, PaaI subunit protein</fullName>
    </submittedName>
</protein>
<gene>
    <name evidence="1" type="ORF">DB31_6488</name>
</gene>
<dbReference type="PANTHER" id="PTHR30458">
    <property type="entry name" value="PHENYLACETIC ACID DEGRADATION PROTEIN PAA"/>
    <property type="match status" value="1"/>
</dbReference>